<name>A0ABM8AEN5_9DEIO</name>
<evidence type="ECO:0000259" key="1">
    <source>
        <dbReference type="Pfam" id="PF13649"/>
    </source>
</evidence>
<dbReference type="InterPro" id="IPR041698">
    <property type="entry name" value="Methyltransf_25"/>
</dbReference>
<dbReference type="PANTHER" id="PTHR42912:SF93">
    <property type="entry name" value="N6-ADENOSINE-METHYLTRANSFERASE TMT1A"/>
    <property type="match status" value="1"/>
</dbReference>
<organism evidence="2 3">
    <name type="scientific">Deinococcus aetherius</name>
    <dbReference type="NCBI Taxonomy" id="200252"/>
    <lineage>
        <taxon>Bacteria</taxon>
        <taxon>Thermotogati</taxon>
        <taxon>Deinococcota</taxon>
        <taxon>Deinococci</taxon>
        <taxon>Deinococcales</taxon>
        <taxon>Deinococcaceae</taxon>
        <taxon>Deinococcus</taxon>
    </lineage>
</organism>
<protein>
    <recommendedName>
        <fullName evidence="1">Methyltransferase domain-containing protein</fullName>
    </recommendedName>
</protein>
<dbReference type="Gene3D" id="3.40.50.150">
    <property type="entry name" value="Vaccinia Virus protein VP39"/>
    <property type="match status" value="1"/>
</dbReference>
<dbReference type="InterPro" id="IPR029063">
    <property type="entry name" value="SAM-dependent_MTases_sf"/>
</dbReference>
<evidence type="ECO:0000313" key="2">
    <source>
        <dbReference type="EMBL" id="BDP42211.1"/>
    </source>
</evidence>
<dbReference type="EMBL" id="AP026560">
    <property type="protein sequence ID" value="BDP42211.1"/>
    <property type="molecule type" value="Genomic_DNA"/>
</dbReference>
<evidence type="ECO:0000313" key="3">
    <source>
        <dbReference type="Proteomes" id="UP001064971"/>
    </source>
</evidence>
<dbReference type="SUPFAM" id="SSF53335">
    <property type="entry name" value="S-adenosyl-L-methionine-dependent methyltransferases"/>
    <property type="match status" value="1"/>
</dbReference>
<dbReference type="Pfam" id="PF13649">
    <property type="entry name" value="Methyltransf_25"/>
    <property type="match status" value="1"/>
</dbReference>
<dbReference type="PANTHER" id="PTHR42912">
    <property type="entry name" value="METHYLTRANSFERASE"/>
    <property type="match status" value="1"/>
</dbReference>
<gene>
    <name evidence="2" type="ORF">DAETH_21800</name>
</gene>
<dbReference type="RefSeq" id="WP_264774917.1">
    <property type="nucleotide sequence ID" value="NZ_AP026560.1"/>
</dbReference>
<dbReference type="InterPro" id="IPR050508">
    <property type="entry name" value="Methyltransf_Superfamily"/>
</dbReference>
<sequence>METDPWLERWRERIGAQAMTPEILELGCGEGRDTRFLLSAGFDRVTALDISEQALAECRKLPGSPRCLLHDLREPLPFADGTYEVVLASLCLHYFSWDITGAAMQEIWRVLKRGGLLLCRVNSTRDVHYGAAGHAELGHHYYRVGEKQKRFFDRTDIETLFDPSWRRLAVQELEIDRYAKPKTVWEVVLTKG</sequence>
<reference evidence="2" key="1">
    <citation type="submission" date="2022-07" db="EMBL/GenBank/DDBJ databases">
        <title>Complete Genome Sequence of the Radioresistant Bacterium Deinococcus aetherius ST0316, Isolated from the Air Dust collected in Lower Stratosphere above Japan.</title>
        <authorList>
            <person name="Satoh K."/>
            <person name="Hagiwara K."/>
            <person name="Katsumata K."/>
            <person name="Kubo A."/>
            <person name="Yokobori S."/>
            <person name="Yamagishi A."/>
            <person name="Oono Y."/>
            <person name="Narumi I."/>
        </authorList>
    </citation>
    <scope>NUCLEOTIDE SEQUENCE</scope>
    <source>
        <strain evidence="2">ST0316</strain>
    </source>
</reference>
<proteinExistence type="predicted"/>
<dbReference type="Proteomes" id="UP001064971">
    <property type="component" value="Chromosome"/>
</dbReference>
<accession>A0ABM8AEN5</accession>
<dbReference type="CDD" id="cd02440">
    <property type="entry name" value="AdoMet_MTases"/>
    <property type="match status" value="1"/>
</dbReference>
<feature type="domain" description="Methyltransferase" evidence="1">
    <location>
        <begin position="23"/>
        <end position="115"/>
    </location>
</feature>
<keyword evidence="3" id="KW-1185">Reference proteome</keyword>